<feature type="domain" description="Glucose-methanol-choline oxidoreductase N-terminal" evidence="2">
    <location>
        <begin position="24"/>
        <end position="38"/>
    </location>
</feature>
<gene>
    <name evidence="3" type="ORF">B9Z19DRAFT_973956</name>
</gene>
<dbReference type="InterPro" id="IPR036188">
    <property type="entry name" value="FAD/NAD-bd_sf"/>
</dbReference>
<keyword evidence="4" id="KW-1185">Reference proteome</keyword>
<evidence type="ECO:0000313" key="3">
    <source>
        <dbReference type="EMBL" id="PUU80729.1"/>
    </source>
</evidence>
<dbReference type="Gene3D" id="3.50.50.60">
    <property type="entry name" value="FAD/NAD(P)-binding domain"/>
    <property type="match status" value="2"/>
</dbReference>
<dbReference type="Pfam" id="PF05199">
    <property type="entry name" value="GMC_oxred_C"/>
    <property type="match status" value="1"/>
</dbReference>
<dbReference type="PROSITE" id="PS00624">
    <property type="entry name" value="GMC_OXRED_2"/>
    <property type="match status" value="1"/>
</dbReference>
<evidence type="ECO:0000259" key="2">
    <source>
        <dbReference type="PROSITE" id="PS00624"/>
    </source>
</evidence>
<dbReference type="PANTHER" id="PTHR11552">
    <property type="entry name" value="GLUCOSE-METHANOL-CHOLINE GMC OXIDOREDUCTASE"/>
    <property type="match status" value="1"/>
</dbReference>
<dbReference type="SUPFAM" id="SSF51905">
    <property type="entry name" value="FAD/NAD(P)-binding domain"/>
    <property type="match status" value="1"/>
</dbReference>
<evidence type="ECO:0000313" key="4">
    <source>
        <dbReference type="Proteomes" id="UP000244722"/>
    </source>
</evidence>
<dbReference type="PANTHER" id="PTHR11552:SF115">
    <property type="entry name" value="DEHYDROGENASE XPTC-RELATED"/>
    <property type="match status" value="1"/>
</dbReference>
<dbReference type="GO" id="GO:0044550">
    <property type="term" value="P:secondary metabolite biosynthetic process"/>
    <property type="evidence" value="ECO:0007669"/>
    <property type="project" value="TreeGrafter"/>
</dbReference>
<dbReference type="SUPFAM" id="SSF54373">
    <property type="entry name" value="FAD-linked reductases, C-terminal domain"/>
    <property type="match status" value="1"/>
</dbReference>
<dbReference type="OrthoDB" id="269227at2759"/>
<proteinExistence type="inferred from homology"/>
<dbReference type="STRING" id="42251.A0A2T6ZZ02"/>
<dbReference type="Pfam" id="PF00732">
    <property type="entry name" value="GMC_oxred_N"/>
    <property type="match status" value="1"/>
</dbReference>
<dbReference type="GO" id="GO:0016614">
    <property type="term" value="F:oxidoreductase activity, acting on CH-OH group of donors"/>
    <property type="evidence" value="ECO:0007669"/>
    <property type="project" value="InterPro"/>
</dbReference>
<dbReference type="InterPro" id="IPR000172">
    <property type="entry name" value="GMC_OxRdtase_N"/>
</dbReference>
<evidence type="ECO:0000256" key="1">
    <source>
        <dbReference type="ARBA" id="ARBA00010790"/>
    </source>
</evidence>
<dbReference type="InterPro" id="IPR012132">
    <property type="entry name" value="GMC_OxRdtase"/>
</dbReference>
<dbReference type="Proteomes" id="UP000244722">
    <property type="component" value="Unassembled WGS sequence"/>
</dbReference>
<dbReference type="AlphaFoldDB" id="A0A2T6ZZ02"/>
<sequence length="345" mass="37871">KYVKPRDAIKYIAKAKKEVIISAGTVHTPQILQLSGIGQKSLLEKLGIRTLIDLPGCPMFFSMIQHEANPEQSVDNVEHSPSDLFTNATWDAECKALFYSSREGPWTASSPNSVAFLPLSTYTDRAEALLGAYTAQEPGQYLRSDSEPVVIAGFQKHHQILLNRLASTHTAAMEFIWLTGAIRGVKMPLSFSIAHPLSRGFIEINSTDPFAPPIVDQRTGSNPVDLNLFAEAYRFGRRLVQTPAIQELVPTELKPGPSVQTDEELLGFARDSLSTMFHPVGTSAMQPREIGGVVDYNLIVYGTRNLRVVDASIMPLIPGTHLQSTVYAIGEKAADIIKASGKDYY</sequence>
<comment type="similarity">
    <text evidence="1">Belongs to the GMC oxidoreductase family.</text>
</comment>
<dbReference type="GO" id="GO:0050660">
    <property type="term" value="F:flavin adenine dinucleotide binding"/>
    <property type="evidence" value="ECO:0007669"/>
    <property type="project" value="InterPro"/>
</dbReference>
<protein>
    <submittedName>
        <fullName evidence="3">GMC oxidoreductase-domain-containing protein</fullName>
    </submittedName>
</protein>
<name>A0A2T6ZZ02_TUBBO</name>
<organism evidence="3 4">
    <name type="scientific">Tuber borchii</name>
    <name type="common">White truffle</name>
    <dbReference type="NCBI Taxonomy" id="42251"/>
    <lineage>
        <taxon>Eukaryota</taxon>
        <taxon>Fungi</taxon>
        <taxon>Dikarya</taxon>
        <taxon>Ascomycota</taxon>
        <taxon>Pezizomycotina</taxon>
        <taxon>Pezizomycetes</taxon>
        <taxon>Pezizales</taxon>
        <taxon>Tuberaceae</taxon>
        <taxon>Tuber</taxon>
    </lineage>
</organism>
<dbReference type="EMBL" id="NESQ01000059">
    <property type="protein sequence ID" value="PUU80729.1"/>
    <property type="molecule type" value="Genomic_DNA"/>
</dbReference>
<feature type="non-terminal residue" evidence="3">
    <location>
        <position position="1"/>
    </location>
</feature>
<reference evidence="3 4" key="1">
    <citation type="submission" date="2017-04" db="EMBL/GenBank/DDBJ databases">
        <title>Draft genome sequence of Tuber borchii Vittad., a whitish edible truffle.</title>
        <authorList>
            <consortium name="DOE Joint Genome Institute"/>
            <person name="Murat C."/>
            <person name="Kuo A."/>
            <person name="Barry K.W."/>
            <person name="Clum A."/>
            <person name="Dockter R.B."/>
            <person name="Fauchery L."/>
            <person name="Iotti M."/>
            <person name="Kohler A."/>
            <person name="Labutti K."/>
            <person name="Lindquist E.A."/>
            <person name="Lipzen A."/>
            <person name="Ohm R.A."/>
            <person name="Wang M."/>
            <person name="Grigoriev I.V."/>
            <person name="Zambonelli A."/>
            <person name="Martin F.M."/>
        </authorList>
    </citation>
    <scope>NUCLEOTIDE SEQUENCE [LARGE SCALE GENOMIC DNA]</scope>
    <source>
        <strain evidence="3 4">Tbo3840</strain>
    </source>
</reference>
<dbReference type="Gene3D" id="3.30.560.10">
    <property type="entry name" value="Glucose Oxidase, domain 3"/>
    <property type="match status" value="1"/>
</dbReference>
<accession>A0A2T6ZZ02</accession>
<dbReference type="InterPro" id="IPR007867">
    <property type="entry name" value="GMC_OxRtase_C"/>
</dbReference>
<comment type="caution">
    <text evidence="3">The sequence shown here is derived from an EMBL/GenBank/DDBJ whole genome shotgun (WGS) entry which is preliminary data.</text>
</comment>